<proteinExistence type="predicted"/>
<evidence type="ECO:0000313" key="1">
    <source>
        <dbReference type="EMBL" id="CAG9704595.1"/>
    </source>
</evidence>
<dbReference type="AlphaFoldDB" id="A0AA86JID6"/>
<evidence type="ECO:0000313" key="2">
    <source>
        <dbReference type="Proteomes" id="UP000789738"/>
    </source>
</evidence>
<accession>A0AA86JID6</accession>
<reference evidence="1" key="1">
    <citation type="submission" date="2021-10" db="EMBL/GenBank/DDBJ databases">
        <authorList>
            <person name="Mesa V."/>
        </authorList>
    </citation>
    <scope>NUCLEOTIDE SEQUENCE</scope>
    <source>
        <strain evidence="1">CC3_PB</strain>
    </source>
</reference>
<gene>
    <name evidence="1" type="ORF">CNEO_41360</name>
</gene>
<dbReference type="EMBL" id="CAKJVE010000004">
    <property type="protein sequence ID" value="CAG9704595.1"/>
    <property type="molecule type" value="Genomic_DNA"/>
</dbReference>
<organism evidence="1 2">
    <name type="scientific">Clostridium neonatale</name>
    <dbReference type="NCBI Taxonomy" id="137838"/>
    <lineage>
        <taxon>Bacteria</taxon>
        <taxon>Bacillati</taxon>
        <taxon>Bacillota</taxon>
        <taxon>Clostridia</taxon>
        <taxon>Eubacteriales</taxon>
        <taxon>Clostridiaceae</taxon>
        <taxon>Clostridium</taxon>
    </lineage>
</organism>
<dbReference type="Proteomes" id="UP000789738">
    <property type="component" value="Unassembled WGS sequence"/>
</dbReference>
<sequence length="44" mass="5037">MKNNFIVINIDNYITIDNCINNVIIFVDYNIFGGFIHGENSINS</sequence>
<comment type="caution">
    <text evidence="1">The sequence shown here is derived from an EMBL/GenBank/DDBJ whole genome shotgun (WGS) entry which is preliminary data.</text>
</comment>
<name>A0AA86JID6_9CLOT</name>
<protein>
    <submittedName>
        <fullName evidence="1">Uncharacterized protein</fullName>
    </submittedName>
</protein>
<dbReference type="RefSeq" id="WP_342350310.1">
    <property type="nucleotide sequence ID" value="NZ_CAKJVE010000004.1"/>
</dbReference>